<dbReference type="Gene3D" id="1.20.58.2190">
    <property type="match status" value="1"/>
</dbReference>
<keyword evidence="4" id="KW-1185">Reference proteome</keyword>
<dbReference type="InterPro" id="IPR036339">
    <property type="entry name" value="PUB-like_dom_sf"/>
</dbReference>
<organism evidence="3 4">
    <name type="scientific">Volvox africanus</name>
    <dbReference type="NCBI Taxonomy" id="51714"/>
    <lineage>
        <taxon>Eukaryota</taxon>
        <taxon>Viridiplantae</taxon>
        <taxon>Chlorophyta</taxon>
        <taxon>core chlorophytes</taxon>
        <taxon>Chlorophyceae</taxon>
        <taxon>CS clade</taxon>
        <taxon>Chlamydomonadales</taxon>
        <taxon>Volvocaceae</taxon>
        <taxon>Volvox</taxon>
    </lineage>
</organism>
<feature type="region of interest" description="Disordered" evidence="1">
    <location>
        <begin position="431"/>
        <end position="450"/>
    </location>
</feature>
<evidence type="ECO:0000256" key="1">
    <source>
        <dbReference type="SAM" id="MobiDB-lite"/>
    </source>
</evidence>
<dbReference type="SUPFAM" id="SSF143503">
    <property type="entry name" value="PUG domain-like"/>
    <property type="match status" value="1"/>
</dbReference>
<feature type="region of interest" description="Disordered" evidence="1">
    <location>
        <begin position="551"/>
        <end position="585"/>
    </location>
</feature>
<name>A0A8J4F5S4_9CHLO</name>
<dbReference type="EMBL" id="BNCO01000028">
    <property type="protein sequence ID" value="GIL57600.1"/>
    <property type="molecule type" value="Genomic_DNA"/>
</dbReference>
<evidence type="ECO:0000259" key="2">
    <source>
        <dbReference type="PROSITE" id="PS51397"/>
    </source>
</evidence>
<dbReference type="InterPro" id="IPR018997">
    <property type="entry name" value="PUB_domain"/>
</dbReference>
<dbReference type="InterPro" id="IPR013536">
    <property type="entry name" value="WLM_dom"/>
</dbReference>
<dbReference type="Pfam" id="PF09409">
    <property type="entry name" value="PUB"/>
    <property type="match status" value="1"/>
</dbReference>
<accession>A0A8J4F5S4</accession>
<feature type="region of interest" description="Disordered" evidence="1">
    <location>
        <begin position="350"/>
        <end position="407"/>
    </location>
</feature>
<dbReference type="CDD" id="cd10463">
    <property type="entry name" value="PUB_WLM"/>
    <property type="match status" value="1"/>
</dbReference>
<reference evidence="3" key="1">
    <citation type="journal article" date="2021" name="Proc. Natl. Acad. Sci. U.S.A.">
        <title>Three genomes in the algal genus Volvox reveal the fate of a haploid sex-determining region after a transition to homothallism.</title>
        <authorList>
            <person name="Yamamoto K."/>
            <person name="Hamaji T."/>
            <person name="Kawai-Toyooka H."/>
            <person name="Matsuzaki R."/>
            <person name="Takahashi F."/>
            <person name="Nishimura Y."/>
            <person name="Kawachi M."/>
            <person name="Noguchi H."/>
            <person name="Minakuchi Y."/>
            <person name="Umen J.G."/>
            <person name="Toyoda A."/>
            <person name="Nozaki H."/>
        </authorList>
    </citation>
    <scope>NUCLEOTIDE SEQUENCE</scope>
    <source>
        <strain evidence="3">NIES-3780</strain>
    </source>
</reference>
<proteinExistence type="predicted"/>
<evidence type="ECO:0000313" key="3">
    <source>
        <dbReference type="EMBL" id="GIL57600.1"/>
    </source>
</evidence>
<comment type="caution">
    <text evidence="3">The sequence shown here is derived from an EMBL/GenBank/DDBJ whole genome shotgun (WGS) entry which is preliminary data.</text>
</comment>
<dbReference type="SMART" id="SM00580">
    <property type="entry name" value="PUG"/>
    <property type="match status" value="1"/>
</dbReference>
<evidence type="ECO:0000313" key="4">
    <source>
        <dbReference type="Proteomes" id="UP000747399"/>
    </source>
</evidence>
<dbReference type="AlphaFoldDB" id="A0A8J4F5S4"/>
<protein>
    <recommendedName>
        <fullName evidence="2">WLM domain-containing protein</fullName>
    </recommendedName>
</protein>
<sequence length="745" mass="78393">MSFAIHITWRGRTTTISLPNADPALDELGMSIERELGASFETIKLLVPGRKGHIAPARQRGQMASTTGLSDGCKALLLASSAEDITNIRASTDLPGMRGFDDELKRAARRRQTARSSDNPQPPKAAEYTFAAYEAWQRPGLHPHPAEALKLLYRLANDPGVMGVMATHCYSVGLLSEMPPEGKVGISPVCILGVNVNAGQEISLRLRTDDLKGFRKYERIRETLIHELAHMEFGEHDNNFKQLNSQLARECATINARFVGGHSLLAVKYDHVPTPAAYARGATSTGRSELDDPALLLEGVGAVMAATARFSGKTLRQLAAVSDRGTGATAKETLTAAAPAATADKGITEGAAAAAAAPPPSGDGRRQMEGATLGGAGGGEGRDVESPAAGPSKCGGSSSDADGGEDGAVRKFEHFDAATERAEAAARRLGMVEDAEGHQRGTIGTDISGDGGECHDRLDQEGCNNLTVLTDAVGASRSALQPATPAQTAPRELTELTEATGVHASAAPSASSDERLVVPAKSLDSACTVAADVAMNVDMGLVDRVLAASKSKSDRMEIDNTTPAKRGSGYDMDQENGALGEDQPSARISSVHRQATPTQPPQPLVRLALQPPEELSTGADGDLAAAAQTKLRQAWGALAQVVAAATTTEGAATALDTLETMLGNAVHFPTEDRYRRVRLGNAVFQRRVGRLPGGLELLRIAGFVEELVGEDAVLRLRRNDPGLLWLVLSAVREAREQVTKHLAAG</sequence>
<dbReference type="Proteomes" id="UP000747399">
    <property type="component" value="Unassembled WGS sequence"/>
</dbReference>
<dbReference type="Pfam" id="PF08325">
    <property type="entry name" value="WLM"/>
    <property type="match status" value="1"/>
</dbReference>
<dbReference type="PANTHER" id="PTHR47796:SF1">
    <property type="entry name" value="OS08G0500800 PROTEIN"/>
    <property type="match status" value="1"/>
</dbReference>
<gene>
    <name evidence="3" type="ORF">Vafri_12795</name>
</gene>
<feature type="domain" description="WLM" evidence="2">
    <location>
        <begin position="121"/>
        <end position="328"/>
    </location>
</feature>
<dbReference type="PANTHER" id="PTHR47796">
    <property type="entry name" value="ZINC METALLOPROTEINASE-LIKE PROTEIN"/>
    <property type="match status" value="1"/>
</dbReference>
<dbReference type="PROSITE" id="PS51397">
    <property type="entry name" value="WLM"/>
    <property type="match status" value="1"/>
</dbReference>